<evidence type="ECO:0000256" key="4">
    <source>
        <dbReference type="ARBA" id="ARBA00022737"/>
    </source>
</evidence>
<dbReference type="GO" id="GO:0005968">
    <property type="term" value="C:Rab-protein geranylgeranyltransferase complex"/>
    <property type="evidence" value="ECO:0007669"/>
    <property type="project" value="TreeGrafter"/>
</dbReference>
<dbReference type="PANTHER" id="PTHR11129:SF2">
    <property type="entry name" value="GERANYLGERANYL TRANSFERASE TYPE-2 SUBUNIT ALPHA"/>
    <property type="match status" value="1"/>
</dbReference>
<keyword evidence="3 6" id="KW-0808">Transferase</keyword>
<keyword evidence="9" id="KW-1185">Reference proteome</keyword>
<comment type="caution">
    <text evidence="8">The sequence shown here is derived from an EMBL/GenBank/DDBJ whole genome shotgun (WGS) entry which is preliminary data.</text>
</comment>
<dbReference type="InterPro" id="IPR002088">
    <property type="entry name" value="Prenyl_trans_a"/>
</dbReference>
<dbReference type="Proteomes" id="UP000813444">
    <property type="component" value="Unassembled WGS sequence"/>
</dbReference>
<accession>A0A8K0WTG5</accession>
<feature type="compositionally biased region" description="Basic and acidic residues" evidence="7">
    <location>
        <begin position="12"/>
        <end position="21"/>
    </location>
</feature>
<dbReference type="GO" id="GO:0004663">
    <property type="term" value="F:Rab geranylgeranyltransferase activity"/>
    <property type="evidence" value="ECO:0007669"/>
    <property type="project" value="UniProtKB-UniRule"/>
</dbReference>
<dbReference type="OrthoDB" id="1658at2759"/>
<evidence type="ECO:0000256" key="6">
    <source>
        <dbReference type="RuleBase" id="RU367120"/>
    </source>
</evidence>
<evidence type="ECO:0000256" key="2">
    <source>
        <dbReference type="ARBA" id="ARBA00022602"/>
    </source>
</evidence>
<gene>
    <name evidence="8" type="ORF">B0I35DRAFT_431157</name>
</gene>
<proteinExistence type="inferred from homology"/>
<feature type="compositionally biased region" description="Low complexity" evidence="7">
    <location>
        <begin position="100"/>
        <end position="134"/>
    </location>
</feature>
<dbReference type="GO" id="GO:0097354">
    <property type="term" value="P:prenylation"/>
    <property type="evidence" value="ECO:0007669"/>
    <property type="project" value="UniProtKB-UniRule"/>
</dbReference>
<dbReference type="Gene3D" id="1.25.40.120">
    <property type="entry name" value="Protein prenylyltransferase"/>
    <property type="match status" value="1"/>
</dbReference>
<comment type="similarity">
    <text evidence="1 6">Belongs to the protein prenyltransferase subunit alpha family.</text>
</comment>
<evidence type="ECO:0000256" key="3">
    <source>
        <dbReference type="ARBA" id="ARBA00022679"/>
    </source>
</evidence>
<sequence length="402" mass="46169">MESHGVARVRRIRSEKQRQQDLEKIDKYRALEGQLRQQIADSLFNPDTFDLTTKLLRINPEYYTIWNVRRRCLISGLLSKPLAGSLPSTESPNSSANAIPTTSSAESLPSSSTATLPDPGHPTTGTSGTTPDVSTQDRDTLRAELGFTVPLLIEHPKCYWIWNYRLWILAEAVDRLPTTEARRIWLEELGLVGKMLQKDQRNYHAWAYRRNVVAKLESPALQGESMVESEFAQTTSMIRGNLSNFSAWHSRSQLIPRLLEERKADHAARQKFLDQELDQIRNALNVDPTDQSLWFYHQYLMLNLIEQPEKMAIAPELSVAERESYLLREIEEIVDLLDDYQDTKWIYEALVEYTVALGKIHSRDPNAEELNKVASWLQSLRALDPKRNGRWSDLETQLGLKP</sequence>
<reference evidence="8" key="1">
    <citation type="journal article" date="2021" name="Nat. Commun.">
        <title>Genetic determinants of endophytism in the Arabidopsis root mycobiome.</title>
        <authorList>
            <person name="Mesny F."/>
            <person name="Miyauchi S."/>
            <person name="Thiergart T."/>
            <person name="Pickel B."/>
            <person name="Atanasova L."/>
            <person name="Karlsson M."/>
            <person name="Huettel B."/>
            <person name="Barry K.W."/>
            <person name="Haridas S."/>
            <person name="Chen C."/>
            <person name="Bauer D."/>
            <person name="Andreopoulos W."/>
            <person name="Pangilinan J."/>
            <person name="LaButti K."/>
            <person name="Riley R."/>
            <person name="Lipzen A."/>
            <person name="Clum A."/>
            <person name="Drula E."/>
            <person name="Henrissat B."/>
            <person name="Kohler A."/>
            <person name="Grigoriev I.V."/>
            <person name="Martin F.M."/>
            <person name="Hacquard S."/>
        </authorList>
    </citation>
    <scope>NUCLEOTIDE SEQUENCE</scope>
    <source>
        <strain evidence="8">MPI-CAGE-CH-0235</strain>
    </source>
</reference>
<name>A0A8K0WTG5_9HYPO</name>
<keyword evidence="4" id="KW-0677">Repeat</keyword>
<protein>
    <recommendedName>
        <fullName evidence="6">Geranylgeranyl transferase type-2 subunit alpha</fullName>
        <ecNumber evidence="6">2.5.1.60</ecNumber>
    </recommendedName>
    <alternativeName>
        <fullName evidence="6">Geranylgeranyl transferase type II subunit alpha</fullName>
    </alternativeName>
</protein>
<dbReference type="PROSITE" id="PS51147">
    <property type="entry name" value="PFTA"/>
    <property type="match status" value="3"/>
</dbReference>
<evidence type="ECO:0000313" key="8">
    <source>
        <dbReference type="EMBL" id="KAH7320302.1"/>
    </source>
</evidence>
<dbReference type="SUPFAM" id="SSF48439">
    <property type="entry name" value="Protein prenylyltransferase"/>
    <property type="match status" value="1"/>
</dbReference>
<keyword evidence="2 6" id="KW-0637">Prenyltransferase</keyword>
<feature type="compositionally biased region" description="Polar residues" evidence="7">
    <location>
        <begin position="86"/>
        <end position="99"/>
    </location>
</feature>
<evidence type="ECO:0000256" key="7">
    <source>
        <dbReference type="SAM" id="MobiDB-lite"/>
    </source>
</evidence>
<evidence type="ECO:0000256" key="1">
    <source>
        <dbReference type="ARBA" id="ARBA00006734"/>
    </source>
</evidence>
<dbReference type="EC" id="2.5.1.60" evidence="6"/>
<feature type="region of interest" description="Disordered" evidence="7">
    <location>
        <begin position="84"/>
        <end position="137"/>
    </location>
</feature>
<evidence type="ECO:0000313" key="9">
    <source>
        <dbReference type="Proteomes" id="UP000813444"/>
    </source>
</evidence>
<dbReference type="AlphaFoldDB" id="A0A8K0WTG5"/>
<feature type="region of interest" description="Disordered" evidence="7">
    <location>
        <begin position="1"/>
        <end position="21"/>
    </location>
</feature>
<evidence type="ECO:0000256" key="5">
    <source>
        <dbReference type="ARBA" id="ARBA00047658"/>
    </source>
</evidence>
<comment type="function">
    <text evidence="6">Catalyzes the transfer of a geranyl-geranyl moiety from geranyl-geranyl pyrophosphate to cysteines occuring in specific C-terminal amino acid sequences.</text>
</comment>
<dbReference type="EMBL" id="JAGPNK010000006">
    <property type="protein sequence ID" value="KAH7320302.1"/>
    <property type="molecule type" value="Genomic_DNA"/>
</dbReference>
<organism evidence="8 9">
    <name type="scientific">Stachybotrys elegans</name>
    <dbReference type="NCBI Taxonomy" id="80388"/>
    <lineage>
        <taxon>Eukaryota</taxon>
        <taxon>Fungi</taxon>
        <taxon>Dikarya</taxon>
        <taxon>Ascomycota</taxon>
        <taxon>Pezizomycotina</taxon>
        <taxon>Sordariomycetes</taxon>
        <taxon>Hypocreomycetidae</taxon>
        <taxon>Hypocreales</taxon>
        <taxon>Stachybotryaceae</taxon>
        <taxon>Stachybotrys</taxon>
    </lineage>
</organism>
<comment type="catalytic activity">
    <reaction evidence="5 6">
        <text>geranylgeranyl diphosphate + L-cysteinyl-[protein] = S-geranylgeranyl-L-cysteinyl-[protein] + diphosphate</text>
        <dbReference type="Rhea" id="RHEA:21240"/>
        <dbReference type="Rhea" id="RHEA-COMP:10131"/>
        <dbReference type="Rhea" id="RHEA-COMP:11537"/>
        <dbReference type="ChEBI" id="CHEBI:29950"/>
        <dbReference type="ChEBI" id="CHEBI:33019"/>
        <dbReference type="ChEBI" id="CHEBI:57533"/>
        <dbReference type="ChEBI" id="CHEBI:86021"/>
        <dbReference type="EC" id="2.5.1.60"/>
    </reaction>
</comment>
<dbReference type="PANTHER" id="PTHR11129">
    <property type="entry name" value="PROTEIN FARNESYLTRANSFERASE ALPHA SUBUNIT/RAB GERANYLGERANYL TRANSFERASE ALPHA SUBUNIT"/>
    <property type="match status" value="1"/>
</dbReference>
<dbReference type="Pfam" id="PF01239">
    <property type="entry name" value="PPTA"/>
    <property type="match status" value="5"/>
</dbReference>